<dbReference type="GO" id="GO:0043021">
    <property type="term" value="F:ribonucleoprotein complex binding"/>
    <property type="evidence" value="ECO:0007669"/>
    <property type="project" value="TreeGrafter"/>
</dbReference>
<evidence type="ECO:0000256" key="7">
    <source>
        <dbReference type="PROSITE-ProRule" id="PRU00221"/>
    </source>
</evidence>
<dbReference type="EMBL" id="SNRW01000038">
    <property type="protein sequence ID" value="KAA6404005.1"/>
    <property type="molecule type" value="Genomic_DNA"/>
</dbReference>
<proteinExistence type="predicted"/>
<dbReference type="SMART" id="SM00320">
    <property type="entry name" value="WD40"/>
    <property type="match status" value="7"/>
</dbReference>
<dbReference type="Gene3D" id="2.130.10.10">
    <property type="entry name" value="YVTN repeat-like/Quinoprotein amine dehydrogenase"/>
    <property type="match status" value="2"/>
</dbReference>
<evidence type="ECO:0000256" key="5">
    <source>
        <dbReference type="ARBA" id="ARBA00022737"/>
    </source>
</evidence>
<feature type="region of interest" description="Disordered" evidence="8">
    <location>
        <begin position="614"/>
        <end position="638"/>
    </location>
</feature>
<dbReference type="InterPro" id="IPR012953">
    <property type="entry name" value="BOP1_N_dom"/>
</dbReference>
<protein>
    <submittedName>
        <fullName evidence="10">Putative Ribosome biogenesis protein ERB1</fullName>
    </submittedName>
</protein>
<accession>A0A5J4XBU6</accession>
<dbReference type="PROSITE" id="PS50294">
    <property type="entry name" value="WD_REPEATS_REGION"/>
    <property type="match status" value="1"/>
</dbReference>
<dbReference type="GO" id="GO:0030687">
    <property type="term" value="C:preribosome, large subunit precursor"/>
    <property type="evidence" value="ECO:0007669"/>
    <property type="project" value="TreeGrafter"/>
</dbReference>
<keyword evidence="3" id="KW-0698">rRNA processing</keyword>
<reference evidence="10 11" key="1">
    <citation type="submission" date="2019-03" db="EMBL/GenBank/DDBJ databases">
        <title>Single cell metagenomics reveals metabolic interactions within the superorganism composed of flagellate Streblomastix strix and complex community of Bacteroidetes bacteria on its surface.</title>
        <authorList>
            <person name="Treitli S.C."/>
            <person name="Kolisko M."/>
            <person name="Husnik F."/>
            <person name="Keeling P."/>
            <person name="Hampl V."/>
        </authorList>
    </citation>
    <scope>NUCLEOTIDE SEQUENCE [LARGE SCALE GENOMIC DNA]</scope>
    <source>
        <strain evidence="10">ST1C</strain>
    </source>
</reference>
<keyword evidence="6" id="KW-0539">Nucleus</keyword>
<dbReference type="Pfam" id="PF08145">
    <property type="entry name" value="BOP1NT"/>
    <property type="match status" value="1"/>
</dbReference>
<evidence type="ECO:0000256" key="2">
    <source>
        <dbReference type="ARBA" id="ARBA00022517"/>
    </source>
</evidence>
<organism evidence="10 11">
    <name type="scientific">Streblomastix strix</name>
    <dbReference type="NCBI Taxonomy" id="222440"/>
    <lineage>
        <taxon>Eukaryota</taxon>
        <taxon>Metamonada</taxon>
        <taxon>Preaxostyla</taxon>
        <taxon>Oxymonadida</taxon>
        <taxon>Streblomastigidae</taxon>
        <taxon>Streblomastix</taxon>
    </lineage>
</organism>
<dbReference type="PROSITE" id="PS00678">
    <property type="entry name" value="WD_REPEATS_1"/>
    <property type="match status" value="1"/>
</dbReference>
<dbReference type="SUPFAM" id="SSF50978">
    <property type="entry name" value="WD40 repeat-like"/>
    <property type="match status" value="1"/>
</dbReference>
<dbReference type="OrthoDB" id="5571054at2759"/>
<sequence>MEIAGVGSVLGSFLFDPSTILQVANLGIVVKPAVKVQVATEVPVIVTTRVTEAEQIERFLQLIEQLMQKEYFEMVQMVVENTVIQMEYLMRYMDLYMFPRIQRKKINIEDPNSLLPKLPDPQDLRPYPQELTMELRGHSSSVTAISMMLGGPGKANMNGGQYLATGAQDGCVRIWDIITGRCLRSLQLPSEITTLQWNPHSGIQEQQHFTTSTSNNEQQQVNCKPILAIGSGQSVYLYSPCLHPKDTYYARRFIGAGNIVYNKGKNILGNEKGENETLHSAQLKRKWKEMRENEDGLIPNNEQLPEIKDQKNQNDNEDEEEEEDSEDEDDEDSEDEQKGKDKNNTIKKQQKNQISAKQIRATKHAIWSVASPAPEKDGILLTIEHRKPITHISWHNNGEYLSSVSSSSSDSTLLIHNIRKRESVKPTAKTKHIIAGCFHPKKPQFFVANDKHIEIYSLDKGQAVRRLHGGMRQITSISIHPQGSHLIASTTDGKIVWFDLGAEATTPYRTLTAKASPFYSTAFHPDASNIPLFAATTSKGTVQIVHSRVSIKKIRRIVKKKGKIKEMNKDNEINEEQEEQEEEEYEEEITPIIVPVKLLFGPVRRVMRYSRYRKDGDNEDEDGQSINKETGEEEKKMGKVGIGDLKDEDIVEPDESETMGMWKQREERVKTQTPSAICCAFHAREAWIYVGFDDGVVRLFT</sequence>
<evidence type="ECO:0000313" key="11">
    <source>
        <dbReference type="Proteomes" id="UP000324800"/>
    </source>
</evidence>
<dbReference type="AlphaFoldDB" id="A0A5J4XBU6"/>
<name>A0A5J4XBU6_9EUKA</name>
<feature type="domain" description="BOP1 N-terminal" evidence="9">
    <location>
        <begin position="66"/>
        <end position="128"/>
    </location>
</feature>
<dbReference type="Proteomes" id="UP000324800">
    <property type="component" value="Unassembled WGS sequence"/>
</dbReference>
<evidence type="ECO:0000313" key="10">
    <source>
        <dbReference type="EMBL" id="KAA6404005.1"/>
    </source>
</evidence>
<comment type="caution">
    <text evidence="10">The sequence shown here is derived from an EMBL/GenBank/DDBJ whole genome shotgun (WGS) entry which is preliminary data.</text>
</comment>
<evidence type="ECO:0000256" key="8">
    <source>
        <dbReference type="SAM" id="MobiDB-lite"/>
    </source>
</evidence>
<dbReference type="GO" id="GO:0000463">
    <property type="term" value="P:maturation of LSU-rRNA from tricistronic rRNA transcript (SSU-rRNA, 5.8S rRNA, LSU-rRNA)"/>
    <property type="evidence" value="ECO:0007669"/>
    <property type="project" value="TreeGrafter"/>
</dbReference>
<keyword evidence="5" id="KW-0677">Repeat</keyword>
<feature type="compositionally biased region" description="Acidic residues" evidence="8">
    <location>
        <begin position="315"/>
        <end position="335"/>
    </location>
</feature>
<dbReference type="PROSITE" id="PS50082">
    <property type="entry name" value="WD_REPEATS_2"/>
    <property type="match status" value="1"/>
</dbReference>
<comment type="subcellular location">
    <subcellularLocation>
        <location evidence="1">Nucleus</location>
        <location evidence="1">Nucleolus</location>
    </subcellularLocation>
</comment>
<dbReference type="InterPro" id="IPR015943">
    <property type="entry name" value="WD40/YVTN_repeat-like_dom_sf"/>
</dbReference>
<gene>
    <name evidence="10" type="ORF">EZS28_000473</name>
</gene>
<dbReference type="InterPro" id="IPR001680">
    <property type="entry name" value="WD40_rpt"/>
</dbReference>
<keyword evidence="4 7" id="KW-0853">WD repeat</keyword>
<evidence type="ECO:0000256" key="3">
    <source>
        <dbReference type="ARBA" id="ARBA00022552"/>
    </source>
</evidence>
<dbReference type="PANTHER" id="PTHR17605:SF0">
    <property type="entry name" value="RIBOSOME BIOGENESIS PROTEIN BOP1"/>
    <property type="match status" value="1"/>
</dbReference>
<evidence type="ECO:0000256" key="1">
    <source>
        <dbReference type="ARBA" id="ARBA00004604"/>
    </source>
</evidence>
<dbReference type="InterPro" id="IPR036322">
    <property type="entry name" value="WD40_repeat_dom_sf"/>
</dbReference>
<evidence type="ECO:0000256" key="4">
    <source>
        <dbReference type="ARBA" id="ARBA00022574"/>
    </source>
</evidence>
<feature type="compositionally biased region" description="Basic and acidic residues" evidence="8">
    <location>
        <begin position="305"/>
        <end position="314"/>
    </location>
</feature>
<dbReference type="GO" id="GO:0070545">
    <property type="term" value="C:PeBoW complex"/>
    <property type="evidence" value="ECO:0007669"/>
    <property type="project" value="TreeGrafter"/>
</dbReference>
<dbReference type="Pfam" id="PF00400">
    <property type="entry name" value="WD40"/>
    <property type="match status" value="3"/>
</dbReference>
<feature type="repeat" description="WD" evidence="7">
    <location>
        <begin position="135"/>
        <end position="185"/>
    </location>
</feature>
<dbReference type="InterPro" id="IPR028598">
    <property type="entry name" value="BOP1/Erb1"/>
</dbReference>
<dbReference type="InterPro" id="IPR019775">
    <property type="entry name" value="WD40_repeat_CS"/>
</dbReference>
<feature type="region of interest" description="Disordered" evidence="8">
    <location>
        <begin position="296"/>
        <end position="359"/>
    </location>
</feature>
<evidence type="ECO:0000256" key="6">
    <source>
        <dbReference type="ARBA" id="ARBA00023242"/>
    </source>
</evidence>
<dbReference type="PANTHER" id="PTHR17605">
    <property type="entry name" value="RIBOSOME BIOGENESIS PROTEIN BOP1 BLOCK OF PROLIFERATION 1 PROTEIN"/>
    <property type="match status" value="1"/>
</dbReference>
<keyword evidence="2" id="KW-0690">Ribosome biogenesis</keyword>
<evidence type="ECO:0000259" key="9">
    <source>
        <dbReference type="Pfam" id="PF08145"/>
    </source>
</evidence>